<evidence type="ECO:0000256" key="1">
    <source>
        <dbReference type="SAM" id="MobiDB-lite"/>
    </source>
</evidence>
<dbReference type="PANTHER" id="PTHR13510">
    <property type="entry name" value="FYVE-FINGER-CONTAINING RAB5 EFFECTOR PROTEIN RABENOSYN-5-RELATED"/>
    <property type="match status" value="1"/>
</dbReference>
<dbReference type="AlphaFoldDB" id="A0A6G0R888"/>
<name>A0A6G0R888_9STRA</name>
<feature type="compositionally biased region" description="Basic and acidic residues" evidence="1">
    <location>
        <begin position="315"/>
        <end position="327"/>
    </location>
</feature>
<evidence type="ECO:0000313" key="3">
    <source>
        <dbReference type="Proteomes" id="UP000486351"/>
    </source>
</evidence>
<comment type="caution">
    <text evidence="2">The sequence shown here is derived from an EMBL/GenBank/DDBJ whole genome shotgun (WGS) entry which is preliminary data.</text>
</comment>
<dbReference type="InterPro" id="IPR052727">
    <property type="entry name" value="Rab4/Rab5_effector"/>
</dbReference>
<dbReference type="Proteomes" id="UP000486351">
    <property type="component" value="Unassembled WGS sequence"/>
</dbReference>
<feature type="compositionally biased region" description="Basic and acidic residues" evidence="1">
    <location>
        <begin position="406"/>
        <end position="415"/>
    </location>
</feature>
<dbReference type="CDD" id="cd00065">
    <property type="entry name" value="FYVE_like_SF"/>
    <property type="match status" value="1"/>
</dbReference>
<dbReference type="Gene3D" id="3.30.40.10">
    <property type="entry name" value="Zinc/RING finger domain, C3HC4 (zinc finger)"/>
    <property type="match status" value="1"/>
</dbReference>
<dbReference type="EMBL" id="QXFY01001263">
    <property type="protein sequence ID" value="KAE9322870.1"/>
    <property type="molecule type" value="Genomic_DNA"/>
</dbReference>
<feature type="compositionally biased region" description="Low complexity" evidence="1">
    <location>
        <begin position="352"/>
        <end position="367"/>
    </location>
</feature>
<dbReference type="SUPFAM" id="SSF57903">
    <property type="entry name" value="FYVE/PHD zinc finger"/>
    <property type="match status" value="1"/>
</dbReference>
<evidence type="ECO:0000313" key="2">
    <source>
        <dbReference type="EMBL" id="KAE9322870.1"/>
    </source>
</evidence>
<protein>
    <recommendedName>
        <fullName evidence="4">FYVE-type domain-containing protein</fullName>
    </recommendedName>
</protein>
<dbReference type="InterPro" id="IPR013083">
    <property type="entry name" value="Znf_RING/FYVE/PHD"/>
</dbReference>
<dbReference type="InterPro" id="IPR011011">
    <property type="entry name" value="Znf_FYVE_PHD"/>
</dbReference>
<proteinExistence type="predicted"/>
<accession>A0A6G0R888</accession>
<reference evidence="2 3" key="1">
    <citation type="submission" date="2018-09" db="EMBL/GenBank/DDBJ databases">
        <title>Genomic investigation of the strawberry pathogen Phytophthora fragariae indicates pathogenicity is determined by transcriptional variation in three key races.</title>
        <authorList>
            <person name="Adams T.M."/>
            <person name="Armitage A.D."/>
            <person name="Sobczyk M.K."/>
            <person name="Bates H.J."/>
            <person name="Dunwell J.M."/>
            <person name="Nellist C.F."/>
            <person name="Harrison R.J."/>
        </authorList>
    </citation>
    <scope>NUCLEOTIDE SEQUENCE [LARGE SCALE GENOMIC DNA]</scope>
    <source>
        <strain evidence="2 3">NOV-77</strain>
    </source>
</reference>
<dbReference type="PANTHER" id="PTHR13510:SF44">
    <property type="entry name" value="RABENOSYN-5"/>
    <property type="match status" value="1"/>
</dbReference>
<gene>
    <name evidence="2" type="ORF">PF008_g17486</name>
</gene>
<feature type="region of interest" description="Disordered" evidence="1">
    <location>
        <begin position="315"/>
        <end position="415"/>
    </location>
</feature>
<sequence length="415" mass="45759">MKPAPRQQQHHLSWRIYHLVDRCSFISTPQAAAQAFALSPLHPSFDVEVQATLSVPRLRLFDASRSWAWWTMKKRFPLPRGAFSSMSMPVEQQDALEALAELQLDQHSTRDKCVVDKTTAGVCAQRRKLAWRLQHKGKLPSGGALVPPEQCPLCRKGLDRAFSSPTRCEMCGVRMCSRCSVSQKLLFPGAFGSKETHAVTVELCAPCITRTTEEDAIAIARQEIRAGQYGALTSPRGVTQRKRAFNVVKPRRRRVDLSASAGPPVTINPPPRQPRVDFAASAGPARTRVDGDDDGDGTVIRQSLQALDNLLQGPKDQREGHWEHEPSHTLTPKQVPMTLADLEDPDSGDGVPTKSTPPSAAKSSSPPLWKRMSALQVTTQKTTEKTQHLSHSGCSPSYTSPPTRPEANELRTHNL</sequence>
<evidence type="ECO:0008006" key="4">
    <source>
        <dbReference type="Google" id="ProtNLM"/>
    </source>
</evidence>
<feature type="compositionally biased region" description="Polar residues" evidence="1">
    <location>
        <begin position="389"/>
        <end position="401"/>
    </location>
</feature>
<organism evidence="2 3">
    <name type="scientific">Phytophthora fragariae</name>
    <dbReference type="NCBI Taxonomy" id="53985"/>
    <lineage>
        <taxon>Eukaryota</taxon>
        <taxon>Sar</taxon>
        <taxon>Stramenopiles</taxon>
        <taxon>Oomycota</taxon>
        <taxon>Peronosporomycetes</taxon>
        <taxon>Peronosporales</taxon>
        <taxon>Peronosporaceae</taxon>
        <taxon>Phytophthora</taxon>
    </lineage>
</organism>